<organism evidence="1 2">
    <name type="scientific">Sulfuriferula plumbiphila</name>
    <dbReference type="NCBI Taxonomy" id="171865"/>
    <lineage>
        <taxon>Bacteria</taxon>
        <taxon>Pseudomonadati</taxon>
        <taxon>Pseudomonadota</taxon>
        <taxon>Betaproteobacteria</taxon>
        <taxon>Nitrosomonadales</taxon>
        <taxon>Sulfuricellaceae</taxon>
        <taxon>Sulfuriferula</taxon>
    </lineage>
</organism>
<dbReference type="AlphaFoldDB" id="A0A512L9P4"/>
<dbReference type="EMBL" id="BKAD01000025">
    <property type="protein sequence ID" value="GEP31189.1"/>
    <property type="molecule type" value="Genomic_DNA"/>
</dbReference>
<accession>A0A512L9P4</accession>
<dbReference type="InterPro" id="IPR036390">
    <property type="entry name" value="WH_DNA-bd_sf"/>
</dbReference>
<proteinExistence type="predicted"/>
<dbReference type="SUPFAM" id="SSF46785">
    <property type="entry name" value="Winged helix' DNA-binding domain"/>
    <property type="match status" value="1"/>
</dbReference>
<dbReference type="Pfam" id="PF25212">
    <property type="entry name" value="HVO_A0114"/>
    <property type="match status" value="1"/>
</dbReference>
<evidence type="ECO:0000313" key="1">
    <source>
        <dbReference type="EMBL" id="GEP31189.1"/>
    </source>
</evidence>
<dbReference type="OrthoDB" id="5514107at2"/>
<dbReference type="RefSeq" id="WP_147073946.1">
    <property type="nucleotide sequence ID" value="NZ_AP021884.1"/>
</dbReference>
<reference evidence="1 2" key="1">
    <citation type="submission" date="2019-07" db="EMBL/GenBank/DDBJ databases">
        <title>Whole genome shotgun sequence of Thiobacillus plumbophilus NBRC 107929.</title>
        <authorList>
            <person name="Hosoyama A."/>
            <person name="Uohara A."/>
            <person name="Ohji S."/>
            <person name="Ichikawa N."/>
        </authorList>
    </citation>
    <scope>NUCLEOTIDE SEQUENCE [LARGE SCALE GENOMIC DNA]</scope>
    <source>
        <strain evidence="1 2">NBRC 107929</strain>
    </source>
</reference>
<dbReference type="GO" id="GO:0006355">
    <property type="term" value="P:regulation of DNA-templated transcription"/>
    <property type="evidence" value="ECO:0007669"/>
    <property type="project" value="UniProtKB-ARBA"/>
</dbReference>
<dbReference type="CDD" id="cd00090">
    <property type="entry name" value="HTH_ARSR"/>
    <property type="match status" value="1"/>
</dbReference>
<dbReference type="InterPro" id="IPR036388">
    <property type="entry name" value="WH-like_DNA-bd_sf"/>
</dbReference>
<evidence type="ECO:0000313" key="2">
    <source>
        <dbReference type="Proteomes" id="UP000321337"/>
    </source>
</evidence>
<dbReference type="InterPro" id="IPR011991">
    <property type="entry name" value="ArsR-like_HTH"/>
</dbReference>
<dbReference type="Gene3D" id="1.10.10.10">
    <property type="entry name" value="Winged helix-like DNA-binding domain superfamily/Winged helix DNA-binding domain"/>
    <property type="match status" value="1"/>
</dbReference>
<gene>
    <name evidence="1" type="ORF">TPL01_23270</name>
</gene>
<keyword evidence="2" id="KW-1185">Reference proteome</keyword>
<comment type="caution">
    <text evidence="1">The sequence shown here is derived from an EMBL/GenBank/DDBJ whole genome shotgun (WGS) entry which is preliminary data.</text>
</comment>
<sequence length="124" mass="13897">MTRIVIRTDDAAAFFSRAKDAARKADQGAAFEGKLTLSFEDPQQMFTVLSEARRRLMLEVMHEPRTINELSHRLHRNRSAITKDVGLLEKMGLLVSQRQSNPGHGIQKVVRSVAPKIEMVATLG</sequence>
<dbReference type="Proteomes" id="UP000321337">
    <property type="component" value="Unassembled WGS sequence"/>
</dbReference>
<name>A0A512L9P4_9PROT</name>
<protein>
    <submittedName>
        <fullName evidence="1">Uncharacterized protein</fullName>
    </submittedName>
</protein>